<sequence length="167" mass="17457">MDNNNYGQGAVRLAASVTSSEDSGHGFGAWAEACSDLGVPTASSREHLGMAEACYFGGEERRSRGLVPWQKEGLDPMLKADQGRASVKPCRTPARCWAPPAPMGSSCRARTPGKLGFEGNMGRAALARLSARPARGVGWHGGMELGRRAPTMAGTSNSALWRGAGPA</sequence>
<dbReference type="Proteomes" id="UP000251960">
    <property type="component" value="Chromosome 7"/>
</dbReference>
<dbReference type="AlphaFoldDB" id="A0A8J8YGL6"/>
<reference evidence="2" key="1">
    <citation type="journal article" date="2018" name="Nat. Genet.">
        <title>Extensive intraspecific gene order and gene structural variations between Mo17 and other maize genomes.</title>
        <authorList>
            <person name="Sun S."/>
            <person name="Zhou Y."/>
            <person name="Chen J."/>
            <person name="Shi J."/>
            <person name="Zhao H."/>
            <person name="Zhao H."/>
            <person name="Song W."/>
            <person name="Zhang M."/>
            <person name="Cui Y."/>
            <person name="Dong X."/>
            <person name="Liu H."/>
            <person name="Ma X."/>
            <person name="Jiao Y."/>
            <person name="Wang B."/>
            <person name="Wei X."/>
            <person name="Stein J.C."/>
            <person name="Glaubitz J.C."/>
            <person name="Lu F."/>
            <person name="Yu G."/>
            <person name="Liang C."/>
            <person name="Fengler K."/>
            <person name="Li B."/>
            <person name="Rafalski A."/>
            <person name="Schnable P.S."/>
            <person name="Ware D.H."/>
            <person name="Buckler E.S."/>
            <person name="Lai J."/>
        </authorList>
    </citation>
    <scope>NUCLEOTIDE SEQUENCE [LARGE SCALE GENOMIC DNA]</scope>
    <source>
        <tissue evidence="2">Seedling</tissue>
    </source>
</reference>
<evidence type="ECO:0000313" key="2">
    <source>
        <dbReference type="EMBL" id="PWZ13561.1"/>
    </source>
</evidence>
<dbReference type="EMBL" id="NCVQ01000008">
    <property type="protein sequence ID" value="PWZ13561.1"/>
    <property type="molecule type" value="Genomic_DNA"/>
</dbReference>
<evidence type="ECO:0000256" key="1">
    <source>
        <dbReference type="SAM" id="MobiDB-lite"/>
    </source>
</evidence>
<protein>
    <submittedName>
        <fullName evidence="2">Uncharacterized protein</fullName>
    </submittedName>
</protein>
<proteinExistence type="predicted"/>
<name>A0A8J8YGL6_MAIZE</name>
<accession>A0A8J8YGL6</accession>
<comment type="caution">
    <text evidence="2">The sequence shown here is derived from an EMBL/GenBank/DDBJ whole genome shotgun (WGS) entry which is preliminary data.</text>
</comment>
<feature type="region of interest" description="Disordered" evidence="1">
    <location>
        <begin position="148"/>
        <end position="167"/>
    </location>
</feature>
<dbReference type="HOGENOM" id="CLU_1596931_0_0_1"/>
<gene>
    <name evidence="2" type="ORF">Zm00014a_028536</name>
</gene>
<organism evidence="2">
    <name type="scientific">Zea mays</name>
    <name type="common">Maize</name>
    <dbReference type="NCBI Taxonomy" id="4577"/>
    <lineage>
        <taxon>Eukaryota</taxon>
        <taxon>Viridiplantae</taxon>
        <taxon>Streptophyta</taxon>
        <taxon>Embryophyta</taxon>
        <taxon>Tracheophyta</taxon>
        <taxon>Spermatophyta</taxon>
        <taxon>Magnoliopsida</taxon>
        <taxon>Liliopsida</taxon>
        <taxon>Poales</taxon>
        <taxon>Poaceae</taxon>
        <taxon>PACMAD clade</taxon>
        <taxon>Panicoideae</taxon>
        <taxon>Andropogonodae</taxon>
        <taxon>Andropogoneae</taxon>
        <taxon>Tripsacinae</taxon>
        <taxon>Zea</taxon>
    </lineage>
</organism>